<comment type="caution">
    <text evidence="2">The sequence shown here is derived from an EMBL/GenBank/DDBJ whole genome shotgun (WGS) entry which is preliminary data.</text>
</comment>
<evidence type="ECO:0000256" key="1">
    <source>
        <dbReference type="SAM" id="Phobius"/>
    </source>
</evidence>
<dbReference type="Proteomes" id="UP001241169">
    <property type="component" value="Unassembled WGS sequence"/>
</dbReference>
<feature type="transmembrane region" description="Helical" evidence="1">
    <location>
        <begin position="82"/>
        <end position="100"/>
    </location>
</feature>
<proteinExistence type="predicted"/>
<keyword evidence="1" id="KW-0812">Transmembrane</keyword>
<organism evidence="2 3">
    <name type="scientific">Colletotrichum paranaense</name>
    <dbReference type="NCBI Taxonomy" id="1914294"/>
    <lineage>
        <taxon>Eukaryota</taxon>
        <taxon>Fungi</taxon>
        <taxon>Dikarya</taxon>
        <taxon>Ascomycota</taxon>
        <taxon>Pezizomycotina</taxon>
        <taxon>Sordariomycetes</taxon>
        <taxon>Hypocreomycetidae</taxon>
        <taxon>Glomerellales</taxon>
        <taxon>Glomerellaceae</taxon>
        <taxon>Colletotrichum</taxon>
        <taxon>Colletotrichum acutatum species complex</taxon>
    </lineage>
</organism>
<evidence type="ECO:0000313" key="3">
    <source>
        <dbReference type="Proteomes" id="UP001241169"/>
    </source>
</evidence>
<dbReference type="InterPro" id="IPR025363">
    <property type="entry name" value="DUF4267"/>
</dbReference>
<feature type="transmembrane region" description="Helical" evidence="1">
    <location>
        <begin position="12"/>
        <end position="30"/>
    </location>
</feature>
<sequence>MSMNIASPFSPYPSYVLGTGLTFIGLLGFVRPLAIYDAFGIARPLSAEAEAFSYAKSARDLATGLLFLGLETYQEGCGNEDAVTALLAVTSLVGIMDWWIVRTMGGKGGRGDGGKALTHLGSGVVIGSFAIWRWILIYPLIHLARLYVRASSLILVDDDPGRDPDLPVANIVVTTLRPERPRQDLVLAALDRTAVREVAARPPGTRGQARVLLNGGIKVGVQDEVVMLKGARVFVLARNTGTSACHPQRLVVKADNIDVSAIDREKLRINTGRFDESHRQNPSRTKSYIKCSRRELDRGHLALVRGVRDRRESDHGIGSGLSGDDGVVCVVQIDDGGGDGCLVGYDL</sequence>
<name>A0ABQ9RWA7_9PEZI</name>
<gene>
    <name evidence="2" type="ORF">CPAR01_16275</name>
</gene>
<dbReference type="RefSeq" id="XP_060340701.1">
    <property type="nucleotide sequence ID" value="XM_060500520.1"/>
</dbReference>
<keyword evidence="1" id="KW-1133">Transmembrane helix</keyword>
<reference evidence="2 3" key="1">
    <citation type="submission" date="2016-10" db="EMBL/GenBank/DDBJ databases">
        <title>The genome sequence of Colletotrichum fioriniae PJ7.</title>
        <authorList>
            <person name="Baroncelli R."/>
        </authorList>
    </citation>
    <scope>NUCLEOTIDE SEQUENCE [LARGE SCALE GENOMIC DNA]</scope>
    <source>
        <strain evidence="2 3">IMI 384185</strain>
    </source>
</reference>
<feature type="transmembrane region" description="Helical" evidence="1">
    <location>
        <begin position="120"/>
        <end position="141"/>
    </location>
</feature>
<evidence type="ECO:0000313" key="2">
    <source>
        <dbReference type="EMBL" id="KAK1516659.1"/>
    </source>
</evidence>
<dbReference type="EMBL" id="MOPA01000024">
    <property type="protein sequence ID" value="KAK1516659.1"/>
    <property type="molecule type" value="Genomic_DNA"/>
</dbReference>
<dbReference type="Pfam" id="PF14087">
    <property type="entry name" value="DUF4267"/>
    <property type="match status" value="1"/>
</dbReference>
<keyword evidence="1" id="KW-0472">Membrane</keyword>
<accession>A0ABQ9RWA7</accession>
<dbReference type="GeneID" id="85384419"/>
<keyword evidence="3" id="KW-1185">Reference proteome</keyword>
<protein>
    <submittedName>
        <fullName evidence="2">Uncharacterized protein</fullName>
    </submittedName>
</protein>